<evidence type="ECO:0000313" key="9">
    <source>
        <dbReference type="Proteomes" id="UP001500459"/>
    </source>
</evidence>
<evidence type="ECO:0000256" key="6">
    <source>
        <dbReference type="PROSITE-ProRule" id="PRU00339"/>
    </source>
</evidence>
<keyword evidence="5" id="KW-0902">Two-component regulatory system</keyword>
<evidence type="ECO:0000256" key="1">
    <source>
        <dbReference type="ARBA" id="ARBA00000085"/>
    </source>
</evidence>
<evidence type="ECO:0000256" key="5">
    <source>
        <dbReference type="ARBA" id="ARBA00023012"/>
    </source>
</evidence>
<protein>
    <recommendedName>
        <fullName evidence="2">histidine kinase</fullName>
        <ecNumber evidence="2">2.7.13.3</ecNumber>
    </recommendedName>
</protein>
<dbReference type="EC" id="2.7.13.3" evidence="2"/>
<keyword evidence="7" id="KW-1133">Transmembrane helix</keyword>
<dbReference type="SUPFAM" id="SSF55874">
    <property type="entry name" value="ATPase domain of HSP90 chaperone/DNA topoisomerase II/histidine kinase"/>
    <property type="match status" value="1"/>
</dbReference>
<dbReference type="CDD" id="cd16917">
    <property type="entry name" value="HATPase_UhpB-NarQ-NarX-like"/>
    <property type="match status" value="1"/>
</dbReference>
<keyword evidence="4" id="KW-0418">Kinase</keyword>
<dbReference type="SUPFAM" id="SSF48452">
    <property type="entry name" value="TPR-like"/>
    <property type="match status" value="2"/>
</dbReference>
<dbReference type="PANTHER" id="PTHR24421:SF10">
    <property type="entry name" value="NITRATE_NITRITE SENSOR PROTEIN NARQ"/>
    <property type="match status" value="1"/>
</dbReference>
<feature type="transmembrane region" description="Helical" evidence="7">
    <location>
        <begin position="388"/>
        <end position="408"/>
    </location>
</feature>
<feature type="repeat" description="TPR" evidence="6">
    <location>
        <begin position="162"/>
        <end position="195"/>
    </location>
</feature>
<accession>A0ABP6US79</accession>
<gene>
    <name evidence="8" type="ORF">GCM10022393_38400</name>
</gene>
<evidence type="ECO:0000313" key="8">
    <source>
        <dbReference type="EMBL" id="GAA3520483.1"/>
    </source>
</evidence>
<dbReference type="Gene3D" id="1.25.40.10">
    <property type="entry name" value="Tetratricopeptide repeat domain"/>
    <property type="match status" value="2"/>
</dbReference>
<dbReference type="InterPro" id="IPR036890">
    <property type="entry name" value="HATPase_C_sf"/>
</dbReference>
<dbReference type="PANTHER" id="PTHR24421">
    <property type="entry name" value="NITRATE/NITRITE SENSOR PROTEIN NARX-RELATED"/>
    <property type="match status" value="1"/>
</dbReference>
<proteinExistence type="predicted"/>
<comment type="caution">
    <text evidence="8">The sequence shown here is derived from an EMBL/GenBank/DDBJ whole genome shotgun (WGS) entry which is preliminary data.</text>
</comment>
<dbReference type="Gene3D" id="3.30.565.10">
    <property type="entry name" value="Histidine kinase-like ATPase, C-terminal domain"/>
    <property type="match status" value="1"/>
</dbReference>
<organism evidence="8 9">
    <name type="scientific">Aquimarina addita</name>
    <dbReference type="NCBI Taxonomy" id="870485"/>
    <lineage>
        <taxon>Bacteria</taxon>
        <taxon>Pseudomonadati</taxon>
        <taxon>Bacteroidota</taxon>
        <taxon>Flavobacteriia</taxon>
        <taxon>Flavobacteriales</taxon>
        <taxon>Flavobacteriaceae</taxon>
        <taxon>Aquimarina</taxon>
    </lineage>
</organism>
<keyword evidence="9" id="KW-1185">Reference proteome</keyword>
<dbReference type="EMBL" id="BAABCW010000023">
    <property type="protein sequence ID" value="GAA3520483.1"/>
    <property type="molecule type" value="Genomic_DNA"/>
</dbReference>
<name>A0ABP6US79_9FLAO</name>
<sequence length="606" mass="70498">MDGLSKMYELSKNKSLSIEERLGHINLFLDEVFLYRQDSLKYNGLMQKTLLLGRIRQYDSAIVYSYKLYNIAKLNKDTIYIKKALKKLGSYSKRNKELTEAFQYFNEAYKISRIRGDSIEAGENLLYMASIQETLGDFSGCKTTAIDGVKFLEGTSDLKPIFGLYHILSVAYREQKDYDEALKYVEIALHLATDSVPQRIKSLENTKANILADKKQYQEALTIISRLVSDPLIKNNKRRYARVLDNQGHIKWLNDKQNEKSLQLFLESLRIREDIGDSRGLIASNMHLTEYFFDRDKNQSLMYAENALQHAKSQQSLTSILEALGFILHLKENTKEEGILFKETYDELREMNRKNREVYAVTKYENDKLINENLILKAETAKKQQERVLYIALGIILILIIIFIVDFLRQKHKREKIKEVHNTEIRISKKLHDELGNDVYNIMMLLQASNQDVTLVDKLEDIYLRTRDISREYNRINTGYEYATEFSSMLNSYGSDSTRVIIRGLQDINWQSITSEKKIIVYRVLQELMINMRKHSHAQLVALTFKKTSKHLKINYSDNGVGVTIDSSFYSNGLHNVENRIKAIGGIFIFDSEKEKGFKAKIRFLN</sequence>
<dbReference type="InterPro" id="IPR011990">
    <property type="entry name" value="TPR-like_helical_dom_sf"/>
</dbReference>
<dbReference type="Proteomes" id="UP001500459">
    <property type="component" value="Unassembled WGS sequence"/>
</dbReference>
<dbReference type="PROSITE" id="PS50005">
    <property type="entry name" value="TPR"/>
    <property type="match status" value="1"/>
</dbReference>
<evidence type="ECO:0000256" key="7">
    <source>
        <dbReference type="SAM" id="Phobius"/>
    </source>
</evidence>
<keyword evidence="7" id="KW-0812">Transmembrane</keyword>
<comment type="catalytic activity">
    <reaction evidence="1">
        <text>ATP + protein L-histidine = ADP + protein N-phospho-L-histidine.</text>
        <dbReference type="EC" id="2.7.13.3"/>
    </reaction>
</comment>
<keyword evidence="3" id="KW-0808">Transferase</keyword>
<dbReference type="InterPro" id="IPR019734">
    <property type="entry name" value="TPR_rpt"/>
</dbReference>
<evidence type="ECO:0000256" key="4">
    <source>
        <dbReference type="ARBA" id="ARBA00022777"/>
    </source>
</evidence>
<keyword evidence="7" id="KW-0472">Membrane</keyword>
<keyword evidence="6" id="KW-0802">TPR repeat</keyword>
<evidence type="ECO:0000256" key="2">
    <source>
        <dbReference type="ARBA" id="ARBA00012438"/>
    </source>
</evidence>
<evidence type="ECO:0000256" key="3">
    <source>
        <dbReference type="ARBA" id="ARBA00022679"/>
    </source>
</evidence>
<reference evidence="9" key="1">
    <citation type="journal article" date="2019" name="Int. J. Syst. Evol. Microbiol.">
        <title>The Global Catalogue of Microorganisms (GCM) 10K type strain sequencing project: providing services to taxonomists for standard genome sequencing and annotation.</title>
        <authorList>
            <consortium name="The Broad Institute Genomics Platform"/>
            <consortium name="The Broad Institute Genome Sequencing Center for Infectious Disease"/>
            <person name="Wu L."/>
            <person name="Ma J."/>
        </authorList>
    </citation>
    <scope>NUCLEOTIDE SEQUENCE [LARGE SCALE GENOMIC DNA]</scope>
    <source>
        <strain evidence="9">JCM 17106</strain>
    </source>
</reference>
<dbReference type="InterPro" id="IPR050482">
    <property type="entry name" value="Sensor_HK_TwoCompSys"/>
</dbReference>